<name>A0A0F5PQ88_9THEO</name>
<protein>
    <recommendedName>
        <fullName evidence="3">Mutator family transposase</fullName>
    </recommendedName>
</protein>
<reference evidence="1 2" key="2">
    <citation type="journal article" date="2015" name="BMC Genomics">
        <title>Analysis of three genomes within the thermophilic bacterial species Caldanaerobacter subterraneus with a focus on carbon monoxide dehydrogenase evolution and hydrolase diversity.</title>
        <authorList>
            <person name="Sant'Anna F.H."/>
            <person name="Lebedinsky A.V."/>
            <person name="Sokolova T.G."/>
            <person name="Robb F.T."/>
            <person name="Gonzalez J.M."/>
        </authorList>
    </citation>
    <scope>NUCLEOTIDE SEQUENCE [LARGE SCALE GENOMIC DNA]</scope>
    <source>
        <strain evidence="1 2">DSM 12653</strain>
    </source>
</reference>
<dbReference type="AlphaFoldDB" id="A0A0F5PQ88"/>
<gene>
    <name evidence="1" type="ORF">CDSM653_00406</name>
</gene>
<accession>A0A0F5PQ88</accession>
<comment type="caution">
    <text evidence="1">The sequence shown here is derived from an EMBL/GenBank/DDBJ whole genome shotgun (WGS) entry which is preliminary data.</text>
</comment>
<evidence type="ECO:0000313" key="1">
    <source>
        <dbReference type="EMBL" id="KKC30551.1"/>
    </source>
</evidence>
<reference evidence="1 2" key="1">
    <citation type="submission" date="2008-07" db="EMBL/GenBank/DDBJ databases">
        <authorList>
            <person name="Gonzalez J."/>
            <person name="Sokolova T."/>
            <person name="Ferriera S."/>
            <person name="Johnson J."/>
            <person name="Kravitz S."/>
            <person name="Beeson K."/>
            <person name="Sutton G."/>
            <person name="Rogers Y.-H."/>
            <person name="Friedman R."/>
            <person name="Frazier M."/>
            <person name="Venter J.C."/>
        </authorList>
    </citation>
    <scope>NUCLEOTIDE SEQUENCE [LARGE SCALE GENOMIC DNA]</scope>
    <source>
        <strain evidence="1 2">DSM 12653</strain>
    </source>
</reference>
<evidence type="ECO:0008006" key="3">
    <source>
        <dbReference type="Google" id="ProtNLM"/>
    </source>
</evidence>
<organism evidence="1 2">
    <name type="scientific">Caldanaerobacter subterraneus subsp. pacificus DSM 12653</name>
    <dbReference type="NCBI Taxonomy" id="391606"/>
    <lineage>
        <taxon>Bacteria</taxon>
        <taxon>Bacillati</taxon>
        <taxon>Bacillota</taxon>
        <taxon>Clostridia</taxon>
        <taxon>Thermoanaerobacterales</taxon>
        <taxon>Thermoanaerobacteraceae</taxon>
        <taxon>Caldanaerobacter</taxon>
    </lineage>
</organism>
<dbReference type="EMBL" id="ABXP02000030">
    <property type="protein sequence ID" value="KKC30551.1"/>
    <property type="molecule type" value="Genomic_DNA"/>
</dbReference>
<evidence type="ECO:0000313" key="2">
    <source>
        <dbReference type="Proteomes" id="UP000010146"/>
    </source>
</evidence>
<dbReference type="Proteomes" id="UP000010146">
    <property type="component" value="Unassembled WGS sequence"/>
</dbReference>
<reference evidence="2" key="3">
    <citation type="submission" date="2015-02" db="EMBL/GenBank/DDBJ databases">
        <title>Genome analysis of three genomes within the thermophilic hydrogenogenic bacterial species Caldanaerobacter subterraneus.</title>
        <authorList>
            <person name="Sant'Anna F.H."/>
            <person name="Lebedinsky A."/>
            <person name="Sokolova T."/>
            <person name="Robb F.T."/>
            <person name="Gonzalez J.M."/>
        </authorList>
    </citation>
    <scope>NUCLEOTIDE SEQUENCE [LARGE SCALE GENOMIC DNA]</scope>
    <source>
        <strain evidence="2">DSM 12653</strain>
    </source>
</reference>
<sequence length="49" mass="5425">MFCGCSVLIAVGINEEALREVLGLMIGDSELEKLLRILFMAEAERAPWS</sequence>
<proteinExistence type="predicted"/>